<keyword evidence="2" id="KW-1185">Reference proteome</keyword>
<evidence type="ECO:0000313" key="1">
    <source>
        <dbReference type="EMBL" id="KAI4310939.1"/>
    </source>
</evidence>
<name>A0ACB9LJS4_9MYRT</name>
<organism evidence="1 2">
    <name type="scientific">Melastoma candidum</name>
    <dbReference type="NCBI Taxonomy" id="119954"/>
    <lineage>
        <taxon>Eukaryota</taxon>
        <taxon>Viridiplantae</taxon>
        <taxon>Streptophyta</taxon>
        <taxon>Embryophyta</taxon>
        <taxon>Tracheophyta</taxon>
        <taxon>Spermatophyta</taxon>
        <taxon>Magnoliopsida</taxon>
        <taxon>eudicotyledons</taxon>
        <taxon>Gunneridae</taxon>
        <taxon>Pentapetalae</taxon>
        <taxon>rosids</taxon>
        <taxon>malvids</taxon>
        <taxon>Myrtales</taxon>
        <taxon>Melastomataceae</taxon>
        <taxon>Melastomatoideae</taxon>
        <taxon>Melastomateae</taxon>
        <taxon>Melastoma</taxon>
    </lineage>
</organism>
<protein>
    <submittedName>
        <fullName evidence="1">Uncharacterized protein</fullName>
    </submittedName>
</protein>
<reference evidence="2" key="1">
    <citation type="journal article" date="2023" name="Front. Plant Sci.">
        <title>Chromosomal-level genome assembly of Melastoma candidum provides insights into trichome evolution.</title>
        <authorList>
            <person name="Zhong Y."/>
            <person name="Wu W."/>
            <person name="Sun C."/>
            <person name="Zou P."/>
            <person name="Liu Y."/>
            <person name="Dai S."/>
            <person name="Zhou R."/>
        </authorList>
    </citation>
    <scope>NUCLEOTIDE SEQUENCE [LARGE SCALE GENOMIC DNA]</scope>
</reference>
<sequence>MDGKLHELLAVLESLRCTGVLGELLQRLGLVSGVPDVADGGIEPDLDELRRVGGVASRLLEGADARLLVMGGLADALDGLHRSGHGDVLGGLSVTSVVGLALGNPDDQRDSYDHQYEGGNRGHRDLLLLVIVAHDHLPGLRNNSLSKLFIYFPKKTPKTRSN</sequence>
<dbReference type="EMBL" id="CM042890">
    <property type="protein sequence ID" value="KAI4310939.1"/>
    <property type="molecule type" value="Genomic_DNA"/>
</dbReference>
<dbReference type="Proteomes" id="UP001057402">
    <property type="component" value="Chromosome 11"/>
</dbReference>
<accession>A0ACB9LJS4</accession>
<evidence type="ECO:0000313" key="2">
    <source>
        <dbReference type="Proteomes" id="UP001057402"/>
    </source>
</evidence>
<gene>
    <name evidence="1" type="ORF">MLD38_035881</name>
</gene>
<comment type="caution">
    <text evidence="1">The sequence shown here is derived from an EMBL/GenBank/DDBJ whole genome shotgun (WGS) entry which is preliminary data.</text>
</comment>
<proteinExistence type="predicted"/>